<comment type="caution">
    <text evidence="1">The sequence shown here is derived from an EMBL/GenBank/DDBJ whole genome shotgun (WGS) entry which is preliminary data.</text>
</comment>
<dbReference type="Proteomes" id="UP000316495">
    <property type="component" value="Unassembled WGS sequence"/>
</dbReference>
<dbReference type="EMBL" id="VMGN01000007">
    <property type="protein sequence ID" value="TSC94720.1"/>
    <property type="molecule type" value="Genomic_DNA"/>
</dbReference>
<dbReference type="InterPro" id="IPR014942">
    <property type="entry name" value="AbiEii"/>
</dbReference>
<name>A0A554LPC0_9BACT</name>
<gene>
    <name evidence="1" type="ORF">Athens101428_181</name>
</gene>
<accession>A0A554LPC0</accession>
<dbReference type="AlphaFoldDB" id="A0A554LPC0"/>
<evidence type="ECO:0008006" key="3">
    <source>
        <dbReference type="Google" id="ProtNLM"/>
    </source>
</evidence>
<dbReference type="Pfam" id="PF08843">
    <property type="entry name" value="AbiEii"/>
    <property type="match status" value="2"/>
</dbReference>
<reference evidence="1 2" key="1">
    <citation type="submission" date="2017-07" db="EMBL/GenBank/DDBJ databases">
        <title>Mechanisms for carbon and nitrogen cycling indicate functional differentiation within the Candidate Phyla Radiation.</title>
        <authorList>
            <person name="Danczak R.E."/>
            <person name="Johnston M.D."/>
            <person name="Kenah C."/>
            <person name="Slattery M."/>
            <person name="Wrighton K.C."/>
            <person name="Wilkins M.J."/>
        </authorList>
    </citation>
    <scope>NUCLEOTIDE SEQUENCE [LARGE SCALE GENOMIC DNA]</scope>
    <source>
        <strain evidence="1">Athens1014_28</strain>
    </source>
</reference>
<evidence type="ECO:0000313" key="1">
    <source>
        <dbReference type="EMBL" id="TSC94720.1"/>
    </source>
</evidence>
<evidence type="ECO:0000313" key="2">
    <source>
        <dbReference type="Proteomes" id="UP000316495"/>
    </source>
</evidence>
<organism evidence="1 2">
    <name type="scientific">Candidatus Berkelbacteria bacterium Athens1014_28</name>
    <dbReference type="NCBI Taxonomy" id="2017145"/>
    <lineage>
        <taxon>Bacteria</taxon>
        <taxon>Candidatus Berkelbacteria</taxon>
    </lineage>
</organism>
<sequence>MDSSSKKITWHFEALPKKTAVAFDYLAQKKWIDNTGWYLAGGTALALQVGYRQSVDLDFFSETRKINNSEIISNLKVDGMWFTDVDSAGTIYGELSKAKVSFISYPFFKPVLPFLRHGTISILHKEDIAVMKVVAISQRGRKRDFFDLYYCSKNILPLEEIFVRLKKQYPNVAHDYYHIIKSLIYFADAEDDPEPDLLIDLDWVTVKRYFEKEIPVLTKKLLNI</sequence>
<protein>
    <recommendedName>
        <fullName evidence="3">Nucleotidyl transferase AbiEii toxin, Type IV TA system</fullName>
    </recommendedName>
</protein>
<proteinExistence type="predicted"/>